<dbReference type="GO" id="GO:0003677">
    <property type="term" value="F:DNA binding"/>
    <property type="evidence" value="ECO:0007669"/>
    <property type="project" value="InterPro"/>
</dbReference>
<dbReference type="PANTHER" id="PTHR30461">
    <property type="entry name" value="DNA-INVERTASE FROM LAMBDOID PROPHAGE"/>
    <property type="match status" value="1"/>
</dbReference>
<sequence length="311" mass="36018">MSFYLKYVFDIPAASLNQKAKEGKWTVSIAPLGFDKDGDYLVINEKEAIIVKELFDLYLTGKYGVGKVAKILNQRGIKTKAGAMWHFNSVRYVLMNMIYMGTMRYNYRVNKDQYFEIENFVPAIIDKKDFEEAQRLLSTRSQVHPRKATSPYIFTSVIKCARCGSSMSSKQSSGKARGYITHSYYCVGKRNGLCDLPGISQNFLEVQFLNLIKDWNYNELINDEVNSDTPPVNVEDRVRMLKKELSDIESRRSKWQYAWLNNLISDDDLKNRKLEEDSNEERVKQELSKLTQNEQANKSKTISVIFKKAIR</sequence>
<dbReference type="PROSITE" id="PS51737">
    <property type="entry name" value="RECOMBINASE_DNA_BIND"/>
    <property type="match status" value="1"/>
</dbReference>
<dbReference type="eggNOG" id="COG1961">
    <property type="taxonomic scope" value="Bacteria"/>
</dbReference>
<evidence type="ECO:0000313" key="3">
    <source>
        <dbReference type="Proteomes" id="UP000013911"/>
    </source>
</evidence>
<dbReference type="Pfam" id="PF07508">
    <property type="entry name" value="Recombinase"/>
    <property type="match status" value="1"/>
</dbReference>
<reference evidence="2 3" key="1">
    <citation type="submission" date="2013-04" db="EMBL/GenBank/DDBJ databases">
        <title>Draft genome of the heavy metal tolerant bacterium Lysinibacillus sphaericus strain OT4b.31.</title>
        <authorList>
            <person name="Pena-Montenegro T.D."/>
            <person name="Dussan J."/>
        </authorList>
    </citation>
    <scope>NUCLEOTIDE SEQUENCE [LARGE SCALE GENOMIC DNA]</scope>
    <source>
        <strain evidence="2 3">OT4b.31</strain>
    </source>
</reference>
<accession>R7Z7S6</accession>
<organism evidence="2 3">
    <name type="scientific">Lysinibacillus sphaericus OT4b.31</name>
    <dbReference type="NCBI Taxonomy" id="1285586"/>
    <lineage>
        <taxon>Bacteria</taxon>
        <taxon>Bacillati</taxon>
        <taxon>Bacillota</taxon>
        <taxon>Bacilli</taxon>
        <taxon>Bacillales</taxon>
        <taxon>Bacillaceae</taxon>
        <taxon>Lysinibacillus</taxon>
    </lineage>
</organism>
<dbReference type="InterPro" id="IPR050639">
    <property type="entry name" value="SSR_resolvase"/>
</dbReference>
<feature type="domain" description="Recombinase" evidence="1">
    <location>
        <begin position="31"/>
        <end position="143"/>
    </location>
</feature>
<dbReference type="GO" id="GO:0000150">
    <property type="term" value="F:DNA strand exchange activity"/>
    <property type="evidence" value="ECO:0007669"/>
    <property type="project" value="InterPro"/>
</dbReference>
<name>R7Z7S6_LYSSH</name>
<dbReference type="HOGENOM" id="CLU_893711_0_0_9"/>
<evidence type="ECO:0000259" key="1">
    <source>
        <dbReference type="PROSITE" id="PS51737"/>
    </source>
</evidence>
<dbReference type="PANTHER" id="PTHR30461:SF23">
    <property type="entry name" value="DNA RECOMBINASE-RELATED"/>
    <property type="match status" value="1"/>
</dbReference>
<dbReference type="Proteomes" id="UP000013911">
    <property type="component" value="Unassembled WGS sequence"/>
</dbReference>
<dbReference type="InterPro" id="IPR038109">
    <property type="entry name" value="DNA_bind_recomb_sf"/>
</dbReference>
<dbReference type="AlphaFoldDB" id="R7Z7S6"/>
<dbReference type="Pfam" id="PF13408">
    <property type="entry name" value="Zn_ribbon_recom"/>
    <property type="match status" value="1"/>
</dbReference>
<dbReference type="InterPro" id="IPR011109">
    <property type="entry name" value="DNA_bind_recombinase_dom"/>
</dbReference>
<proteinExistence type="predicted"/>
<dbReference type="Gene3D" id="3.90.1750.20">
    <property type="entry name" value="Putative Large Serine Recombinase, Chain B, Domain 2"/>
    <property type="match status" value="1"/>
</dbReference>
<comment type="caution">
    <text evidence="2">The sequence shown here is derived from an EMBL/GenBank/DDBJ whole genome shotgun (WGS) entry which is preliminary data.</text>
</comment>
<evidence type="ECO:0000313" key="2">
    <source>
        <dbReference type="EMBL" id="EON70197.1"/>
    </source>
</evidence>
<dbReference type="PATRIC" id="fig|1285586.5.peg.4733"/>
<dbReference type="EMBL" id="AQPX01000051">
    <property type="protein sequence ID" value="EON70197.1"/>
    <property type="molecule type" value="Genomic_DNA"/>
</dbReference>
<protein>
    <submittedName>
        <fullName evidence="2">Site-specific recombinase for integration and excision</fullName>
    </submittedName>
</protein>
<gene>
    <name evidence="2" type="ORF">H131_22691</name>
</gene>
<dbReference type="InterPro" id="IPR025827">
    <property type="entry name" value="Zn_ribbon_recom_dom"/>
</dbReference>